<dbReference type="EMBL" id="QPJS01000001">
    <property type="protein sequence ID" value="RCX05681.1"/>
    <property type="molecule type" value="Genomic_DNA"/>
</dbReference>
<dbReference type="Gene3D" id="3.40.50.2000">
    <property type="entry name" value="Glycogen Phosphorylase B"/>
    <property type="match status" value="2"/>
</dbReference>
<sequence>MGKKLILGVTLGGSSRLLDGQASYFRKLGYDVYLISEDHYKERIFCEKEGIKHLPVDIVADINPLKDLKTLFQIIKHFRTIKPDIVNLGTPKMALLGLIAARLLGIKKRIYTCRGLRFETEKGILRKILIIIERITVNMAYKVVYVSPSLLTAAGNYKVLDNVKSIVLTSSNGVNIEAFDKLKINQDEVNQLKIKYGLKDCLVIGFVGRITRDKGVYELVNVFEDLYKKYHNLKLIMMGHIKCDKIFEHRFRSHPGIIHIPFQDNVPLHMSLFDIFVLPSWREGFPNVPIQAAALGLPVVVSDATGCIDSVNKDINGLVFKTRDKKSLYNALGLYIENKELRIKHGQEGIKWAQGFSQISIWNKIHHVYLSCY</sequence>
<dbReference type="InterPro" id="IPR028098">
    <property type="entry name" value="Glyco_trans_4-like_N"/>
</dbReference>
<dbReference type="AlphaFoldDB" id="A0A369A979"/>
<proteinExistence type="predicted"/>
<evidence type="ECO:0000313" key="3">
    <source>
        <dbReference type="EMBL" id="RCX05681.1"/>
    </source>
</evidence>
<protein>
    <submittedName>
        <fullName evidence="3">Glycosyltransferase involved in cell wall biosynthesis</fullName>
    </submittedName>
</protein>
<dbReference type="InterPro" id="IPR001296">
    <property type="entry name" value="Glyco_trans_1"/>
</dbReference>
<dbReference type="Proteomes" id="UP000253517">
    <property type="component" value="Unassembled WGS sequence"/>
</dbReference>
<keyword evidence="4" id="KW-1185">Reference proteome</keyword>
<dbReference type="InterPro" id="IPR050194">
    <property type="entry name" value="Glycosyltransferase_grp1"/>
</dbReference>
<dbReference type="Pfam" id="PF00534">
    <property type="entry name" value="Glycos_transf_1"/>
    <property type="match status" value="1"/>
</dbReference>
<accession>A0A369A979</accession>
<dbReference type="SUPFAM" id="SSF53756">
    <property type="entry name" value="UDP-Glycosyltransferase/glycogen phosphorylase"/>
    <property type="match status" value="1"/>
</dbReference>
<feature type="domain" description="Glycosyltransferase subfamily 4-like N-terminal" evidence="2">
    <location>
        <begin position="21"/>
        <end position="124"/>
    </location>
</feature>
<keyword evidence="3" id="KW-0808">Transferase</keyword>
<comment type="caution">
    <text evidence="3">The sequence shown here is derived from an EMBL/GenBank/DDBJ whole genome shotgun (WGS) entry which is preliminary data.</text>
</comment>
<dbReference type="CDD" id="cd03808">
    <property type="entry name" value="GT4_CapM-like"/>
    <property type="match status" value="1"/>
</dbReference>
<evidence type="ECO:0000259" key="1">
    <source>
        <dbReference type="Pfam" id="PF00534"/>
    </source>
</evidence>
<dbReference type="PANTHER" id="PTHR45947">
    <property type="entry name" value="SULFOQUINOVOSYL TRANSFERASE SQD2"/>
    <property type="match status" value="1"/>
</dbReference>
<feature type="domain" description="Glycosyl transferase family 1" evidence="1">
    <location>
        <begin position="200"/>
        <end position="352"/>
    </location>
</feature>
<dbReference type="RefSeq" id="WP_170125700.1">
    <property type="nucleotide sequence ID" value="NZ_BHZF01000001.1"/>
</dbReference>
<evidence type="ECO:0000313" key="4">
    <source>
        <dbReference type="Proteomes" id="UP000253517"/>
    </source>
</evidence>
<evidence type="ECO:0000259" key="2">
    <source>
        <dbReference type="Pfam" id="PF13477"/>
    </source>
</evidence>
<name>A0A369A979_9FLAO</name>
<gene>
    <name evidence="3" type="ORF">DES35_101969</name>
</gene>
<dbReference type="Pfam" id="PF13477">
    <property type="entry name" value="Glyco_trans_4_2"/>
    <property type="match status" value="1"/>
</dbReference>
<dbReference type="GO" id="GO:0016757">
    <property type="term" value="F:glycosyltransferase activity"/>
    <property type="evidence" value="ECO:0007669"/>
    <property type="project" value="InterPro"/>
</dbReference>
<reference evidence="3 4" key="1">
    <citation type="submission" date="2018-07" db="EMBL/GenBank/DDBJ databases">
        <title>Genomic Encyclopedia of Type Strains, Phase IV (KMG-IV): sequencing the most valuable type-strain genomes for metagenomic binning, comparative biology and taxonomic classification.</title>
        <authorList>
            <person name="Goeker M."/>
        </authorList>
    </citation>
    <scope>NUCLEOTIDE SEQUENCE [LARGE SCALE GENOMIC DNA]</scope>
    <source>
        <strain evidence="3 4">DSM 21410</strain>
    </source>
</reference>
<organism evidence="3 4">
    <name type="scientific">Schleiferia thermophila</name>
    <dbReference type="NCBI Taxonomy" id="884107"/>
    <lineage>
        <taxon>Bacteria</taxon>
        <taxon>Pseudomonadati</taxon>
        <taxon>Bacteroidota</taxon>
        <taxon>Flavobacteriia</taxon>
        <taxon>Flavobacteriales</taxon>
        <taxon>Schleiferiaceae</taxon>
        <taxon>Schleiferia</taxon>
    </lineage>
</organism>
<dbReference type="PANTHER" id="PTHR45947:SF3">
    <property type="entry name" value="SULFOQUINOVOSYL TRANSFERASE SQD2"/>
    <property type="match status" value="1"/>
</dbReference>